<gene>
    <name evidence="2" type="ORF">MTY_0162</name>
</gene>
<name>A0A0S6U749_NEOTH</name>
<dbReference type="Pfam" id="PF12953">
    <property type="entry name" value="DUF3842"/>
    <property type="match status" value="1"/>
</dbReference>
<keyword evidence="1" id="KW-1133">Transmembrane helix</keyword>
<organism evidence="2">
    <name type="scientific">Moorella thermoacetica Y72</name>
    <dbReference type="NCBI Taxonomy" id="1325331"/>
    <lineage>
        <taxon>Bacteria</taxon>
        <taxon>Bacillati</taxon>
        <taxon>Bacillota</taxon>
        <taxon>Clostridia</taxon>
        <taxon>Neomoorellales</taxon>
        <taxon>Neomoorellaceae</taxon>
        <taxon>Neomoorella</taxon>
    </lineage>
</organism>
<accession>A0A0S6U749</accession>
<evidence type="ECO:0000256" key="1">
    <source>
        <dbReference type="SAM" id="Phobius"/>
    </source>
</evidence>
<reference evidence="2" key="1">
    <citation type="journal article" date="2014" name="Gene">
        <title>Genome-guided analysis of transformation efficiency and carbon dioxide assimilation by Moorella thermoacetica Y72.</title>
        <authorList>
            <person name="Tsukahara K."/>
            <person name="Kita A."/>
            <person name="Nakashimada Y."/>
            <person name="Hoshino T."/>
            <person name="Murakami K."/>
        </authorList>
    </citation>
    <scope>NUCLEOTIDE SEQUENCE [LARGE SCALE GENOMIC DNA]</scope>
    <source>
        <strain evidence="2">Y72</strain>
    </source>
</reference>
<dbReference type="AlphaFoldDB" id="A0A0S6U749"/>
<dbReference type="EMBL" id="DF238840">
    <property type="protein sequence ID" value="GAF24834.1"/>
    <property type="molecule type" value="Genomic_DNA"/>
</dbReference>
<evidence type="ECO:0000313" key="2">
    <source>
        <dbReference type="EMBL" id="GAF24834.1"/>
    </source>
</evidence>
<dbReference type="Proteomes" id="UP000063718">
    <property type="component" value="Unassembled WGS sequence"/>
</dbReference>
<feature type="transmembrane region" description="Helical" evidence="1">
    <location>
        <begin position="23"/>
        <end position="44"/>
    </location>
</feature>
<keyword evidence="1" id="KW-0812">Transmembrane</keyword>
<sequence>MWRPRWMEGHEEVRTGWSRWDSLWPFLLFYCNFLKGVFLLRIAVVDGQGGGIGKHITARLRQELPPEVEILALGTNAAATVAMIKAGANEGATGERAIIYNAPRVEAITGSLAIILADAMLGELTPAMAAAIAASPARKFLLPINRSGVEVIGVTPEPLPHLIEALVNRVKFFYQEGGDKDV</sequence>
<protein>
    <submittedName>
        <fullName evidence="2">Uncharacterized protein conserved in bacteria</fullName>
    </submittedName>
</protein>
<proteinExistence type="predicted"/>
<keyword evidence="1" id="KW-0472">Membrane</keyword>
<dbReference type="InterPro" id="IPR024208">
    <property type="entry name" value="DUF3842"/>
</dbReference>